<proteinExistence type="predicted"/>
<dbReference type="Pfam" id="PF00990">
    <property type="entry name" value="GGDEF"/>
    <property type="match status" value="1"/>
</dbReference>
<comment type="caution">
    <text evidence="5">The sequence shown here is derived from an EMBL/GenBank/DDBJ whole genome shotgun (WGS) entry which is preliminary data.</text>
</comment>
<dbReference type="InterPro" id="IPR050469">
    <property type="entry name" value="Diguanylate_Cyclase"/>
</dbReference>
<dbReference type="Gene3D" id="3.30.70.270">
    <property type="match status" value="1"/>
</dbReference>
<reference evidence="5 6" key="1">
    <citation type="submission" date="2017-10" db="EMBL/GenBank/DDBJ databases">
        <title>Genomics of the genus Arcobacter.</title>
        <authorList>
            <person name="Perez-Cataluna A."/>
            <person name="Figueras M.J."/>
        </authorList>
    </citation>
    <scope>NUCLEOTIDE SEQUENCE [LARGE SCALE GENOMIC DNA]</scope>
    <source>
        <strain evidence="5 6">F26</strain>
    </source>
</reference>
<dbReference type="AlphaFoldDB" id="A0A4Q0ZDT7"/>
<dbReference type="InterPro" id="IPR021796">
    <property type="entry name" value="Tll0287-like_dom"/>
</dbReference>
<organism evidence="5 6">
    <name type="scientific">Arcobacter cloacae</name>
    <dbReference type="NCBI Taxonomy" id="1054034"/>
    <lineage>
        <taxon>Bacteria</taxon>
        <taxon>Pseudomonadati</taxon>
        <taxon>Campylobacterota</taxon>
        <taxon>Epsilonproteobacteria</taxon>
        <taxon>Campylobacterales</taxon>
        <taxon>Arcobacteraceae</taxon>
        <taxon>Arcobacter</taxon>
    </lineage>
</organism>
<dbReference type="GO" id="GO:0043709">
    <property type="term" value="P:cell adhesion involved in single-species biofilm formation"/>
    <property type="evidence" value="ECO:0007669"/>
    <property type="project" value="TreeGrafter"/>
</dbReference>
<dbReference type="SUPFAM" id="SSF55073">
    <property type="entry name" value="Nucleotide cyclase"/>
    <property type="match status" value="1"/>
</dbReference>
<evidence type="ECO:0000313" key="5">
    <source>
        <dbReference type="EMBL" id="RXJ84112.1"/>
    </source>
</evidence>
<dbReference type="GO" id="GO:0052621">
    <property type="term" value="F:diguanylate cyclase activity"/>
    <property type="evidence" value="ECO:0007669"/>
    <property type="project" value="UniProtKB-EC"/>
</dbReference>
<dbReference type="Proteomes" id="UP000290870">
    <property type="component" value="Unassembled WGS sequence"/>
</dbReference>
<keyword evidence="3" id="KW-1133">Transmembrane helix</keyword>
<dbReference type="OrthoDB" id="9812260at2"/>
<dbReference type="Pfam" id="PF11845">
    <property type="entry name" value="Tll0287-like"/>
    <property type="match status" value="1"/>
</dbReference>
<evidence type="ECO:0000259" key="4">
    <source>
        <dbReference type="PROSITE" id="PS50887"/>
    </source>
</evidence>
<accession>A0A4Q0ZDT7</accession>
<dbReference type="PANTHER" id="PTHR45138:SF9">
    <property type="entry name" value="DIGUANYLATE CYCLASE DGCM-RELATED"/>
    <property type="match status" value="1"/>
</dbReference>
<dbReference type="EMBL" id="PDJZ01000006">
    <property type="protein sequence ID" value="RXJ84112.1"/>
    <property type="molecule type" value="Genomic_DNA"/>
</dbReference>
<dbReference type="GO" id="GO:1902201">
    <property type="term" value="P:negative regulation of bacterial-type flagellum-dependent cell motility"/>
    <property type="evidence" value="ECO:0007669"/>
    <property type="project" value="TreeGrafter"/>
</dbReference>
<dbReference type="PROSITE" id="PS50887">
    <property type="entry name" value="GGDEF"/>
    <property type="match status" value="1"/>
</dbReference>
<dbReference type="CDD" id="cd01949">
    <property type="entry name" value="GGDEF"/>
    <property type="match status" value="1"/>
</dbReference>
<dbReference type="PANTHER" id="PTHR45138">
    <property type="entry name" value="REGULATORY COMPONENTS OF SENSORY TRANSDUCTION SYSTEM"/>
    <property type="match status" value="1"/>
</dbReference>
<protein>
    <recommendedName>
        <fullName evidence="1">diguanylate cyclase</fullName>
        <ecNumber evidence="1">2.7.7.65</ecNumber>
    </recommendedName>
</protein>
<gene>
    <name evidence="5" type="ORF">CRU90_06855</name>
</gene>
<dbReference type="InterPro" id="IPR029787">
    <property type="entry name" value="Nucleotide_cyclase"/>
</dbReference>
<feature type="transmembrane region" description="Helical" evidence="3">
    <location>
        <begin position="6"/>
        <end position="26"/>
    </location>
</feature>
<feature type="transmembrane region" description="Helical" evidence="3">
    <location>
        <begin position="210"/>
        <end position="235"/>
    </location>
</feature>
<evidence type="ECO:0000256" key="1">
    <source>
        <dbReference type="ARBA" id="ARBA00012528"/>
    </source>
</evidence>
<dbReference type="RefSeq" id="WP_128986543.1">
    <property type="nucleotide sequence ID" value="NZ_PDJZ01000006.1"/>
</dbReference>
<dbReference type="GO" id="GO:0005886">
    <property type="term" value="C:plasma membrane"/>
    <property type="evidence" value="ECO:0007669"/>
    <property type="project" value="TreeGrafter"/>
</dbReference>
<dbReference type="FunFam" id="3.30.70.270:FF:000001">
    <property type="entry name" value="Diguanylate cyclase domain protein"/>
    <property type="match status" value="1"/>
</dbReference>
<evidence type="ECO:0000256" key="3">
    <source>
        <dbReference type="SAM" id="Phobius"/>
    </source>
</evidence>
<evidence type="ECO:0000256" key="2">
    <source>
        <dbReference type="ARBA" id="ARBA00034247"/>
    </source>
</evidence>
<keyword evidence="3" id="KW-0472">Membrane</keyword>
<dbReference type="SMART" id="SM00267">
    <property type="entry name" value="GGDEF"/>
    <property type="match status" value="1"/>
</dbReference>
<name>A0A4Q0ZDT7_9BACT</name>
<dbReference type="NCBIfam" id="TIGR00254">
    <property type="entry name" value="GGDEF"/>
    <property type="match status" value="1"/>
</dbReference>
<feature type="domain" description="GGDEF" evidence="4">
    <location>
        <begin position="299"/>
        <end position="431"/>
    </location>
</feature>
<comment type="catalytic activity">
    <reaction evidence="2">
        <text>2 GTP = 3',3'-c-di-GMP + 2 diphosphate</text>
        <dbReference type="Rhea" id="RHEA:24898"/>
        <dbReference type="ChEBI" id="CHEBI:33019"/>
        <dbReference type="ChEBI" id="CHEBI:37565"/>
        <dbReference type="ChEBI" id="CHEBI:58805"/>
        <dbReference type="EC" id="2.7.7.65"/>
    </reaction>
</comment>
<sequence length="431" mass="50037">MKSKNFLIYFTVTIIFCFTLFILKYISDTKNDYQKFSEKILFEQASTLYNNLVTLKHWNSQKGSIYVKAYEEIDSNQFIKDGIIHINDNELLIKMNPAWMIRELSEVSNLKQNYYFKITSLSPINPINKPDNFEKRALEQLNSNKEQNFYTSLEEDKYNFLGALKVQPSCLSCHNTQNYKVGDVIGGLRVSVPIENYKENIKIIESKSDILNIVTIFTSIIFMGIITYTVTSIYARELNILKLNKTLELKVNKRTKDLTEANKKLLESSITDYLTNLPNRRHFFEVGTKTFHLAKRENIPLSIICIDIDFFKKINDTYGHDIGDEILKLVSRIMEKSIRKSDILARTGGEEFSILLYNTNENQAYILAEKIRQNIENSSFKNENQEVKVTISLGISQLLKNDEDLDSVIKRADKALYMAKEKNRNISIIYS</sequence>
<dbReference type="InterPro" id="IPR043128">
    <property type="entry name" value="Rev_trsase/Diguanyl_cyclase"/>
</dbReference>
<dbReference type="EC" id="2.7.7.65" evidence="1"/>
<keyword evidence="3" id="KW-0812">Transmembrane</keyword>
<dbReference type="InterPro" id="IPR000160">
    <property type="entry name" value="GGDEF_dom"/>
</dbReference>
<evidence type="ECO:0000313" key="6">
    <source>
        <dbReference type="Proteomes" id="UP000290870"/>
    </source>
</evidence>